<comment type="caution">
    <text evidence="1">The sequence shown here is derived from an EMBL/GenBank/DDBJ whole genome shotgun (WGS) entry which is preliminary data.</text>
</comment>
<reference evidence="1 2" key="1">
    <citation type="submission" date="2023-01" db="EMBL/GenBank/DDBJ databases">
        <title>Analysis of 21 Apiospora genomes using comparative genomics revels a genus with tremendous synthesis potential of carbohydrate active enzymes and secondary metabolites.</title>
        <authorList>
            <person name="Sorensen T."/>
        </authorList>
    </citation>
    <scope>NUCLEOTIDE SEQUENCE [LARGE SCALE GENOMIC DNA]</scope>
    <source>
        <strain evidence="1 2">CBS 114990</strain>
    </source>
</reference>
<dbReference type="PANTHER" id="PTHR35205">
    <property type="entry name" value="NB-ARC AND TPR DOMAIN PROTEIN"/>
    <property type="match status" value="1"/>
</dbReference>
<dbReference type="InterPro" id="IPR027417">
    <property type="entry name" value="P-loop_NTPase"/>
</dbReference>
<dbReference type="GeneID" id="92048147"/>
<name>A0ABR1VH74_9PEZI</name>
<proteinExistence type="predicted"/>
<gene>
    <name evidence="1" type="ORF">PG997_010772</name>
</gene>
<accession>A0ABR1VH74</accession>
<dbReference type="SUPFAM" id="SSF52540">
    <property type="entry name" value="P-loop containing nucleoside triphosphate hydrolases"/>
    <property type="match status" value="1"/>
</dbReference>
<evidence type="ECO:0000313" key="1">
    <source>
        <dbReference type="EMBL" id="KAK8070569.1"/>
    </source>
</evidence>
<dbReference type="PANTHER" id="PTHR35205:SF1">
    <property type="entry name" value="ZU5 DOMAIN-CONTAINING PROTEIN"/>
    <property type="match status" value="1"/>
</dbReference>
<dbReference type="EMBL" id="JAQQWN010000008">
    <property type="protein sequence ID" value="KAK8070569.1"/>
    <property type="molecule type" value="Genomic_DNA"/>
</dbReference>
<evidence type="ECO:0008006" key="3">
    <source>
        <dbReference type="Google" id="ProtNLM"/>
    </source>
</evidence>
<dbReference type="Gene3D" id="3.40.50.300">
    <property type="entry name" value="P-loop containing nucleotide triphosphate hydrolases"/>
    <property type="match status" value="1"/>
</dbReference>
<dbReference type="RefSeq" id="XP_066664377.1">
    <property type="nucleotide sequence ID" value="XM_066815087.1"/>
</dbReference>
<organism evidence="1 2">
    <name type="scientific">Apiospora hydei</name>
    <dbReference type="NCBI Taxonomy" id="1337664"/>
    <lineage>
        <taxon>Eukaryota</taxon>
        <taxon>Fungi</taxon>
        <taxon>Dikarya</taxon>
        <taxon>Ascomycota</taxon>
        <taxon>Pezizomycotina</taxon>
        <taxon>Sordariomycetes</taxon>
        <taxon>Xylariomycetidae</taxon>
        <taxon>Amphisphaeriales</taxon>
        <taxon>Apiosporaceae</taxon>
        <taxon>Apiospora</taxon>
    </lineage>
</organism>
<keyword evidence="2" id="KW-1185">Reference proteome</keyword>
<dbReference type="Proteomes" id="UP001433268">
    <property type="component" value="Unassembled WGS sequence"/>
</dbReference>
<evidence type="ECO:0000313" key="2">
    <source>
        <dbReference type="Proteomes" id="UP001433268"/>
    </source>
</evidence>
<sequence>MSDTIGSGSGTSQTFGNSSVGSGGRLFQGIVKETSICTPSPTILIPFSRDADFVQRGEIMDRLHQRRAQSFSRTALVGLGGVGKSQLAIEYAYQVRERSPETWVFWIFADTARRFEMDFQNIATYARLPGQHSPRADVLQLVTNWLVSESSGEWVIILDNVDSADFMIDSTQSPHPNRPHLVSYLPSCEKGSILVTSRNKNATLKLVELRNIIQVDPMSQEEAVALAEKKLGKSDDKMKCLADSLEYVPLAIVQAAAYITRLASLCSVNQYLERFAQSDHDKASLLNFEGGQLRRDPEAKNSIIITWQLMFDHIHRTRPSAAHLLSYMSVFNSQLIVIDMLRPPVFQSQRPTVAKCCPLHNMCKSSKMGFSEEDILHLADCSLISTRPDGQWVQMHSLVQLATRRWLQAAGDRGFDLWQDYLFIVCTAYCRSVLIPPPCSLLGCLRTYAIPARKGNRFQQSMVLEWLKTSRTLHQPSQMTKSVSWHG</sequence>
<protein>
    <recommendedName>
        <fullName evidence="3">NB-ARC domain-containing protein</fullName>
    </recommendedName>
</protein>